<dbReference type="Pfam" id="PF07651">
    <property type="entry name" value="ANTH"/>
    <property type="match status" value="1"/>
</dbReference>
<dbReference type="GO" id="GO:0008021">
    <property type="term" value="C:synaptic vesicle"/>
    <property type="evidence" value="ECO:0007669"/>
    <property type="project" value="TreeGrafter"/>
</dbReference>
<keyword evidence="1" id="KW-0472">Membrane</keyword>
<organism evidence="3">
    <name type="scientific">Taenia asiatica</name>
    <name type="common">Asian tapeworm</name>
    <dbReference type="NCBI Taxonomy" id="60517"/>
    <lineage>
        <taxon>Eukaryota</taxon>
        <taxon>Metazoa</taxon>
        <taxon>Spiralia</taxon>
        <taxon>Lophotrochozoa</taxon>
        <taxon>Platyhelminthes</taxon>
        <taxon>Cestoda</taxon>
        <taxon>Eucestoda</taxon>
        <taxon>Cyclophyllidea</taxon>
        <taxon>Taeniidae</taxon>
        <taxon>Taenia</taxon>
    </lineage>
</organism>
<dbReference type="GO" id="GO:0005546">
    <property type="term" value="F:phosphatidylinositol-4,5-bisphosphate binding"/>
    <property type="evidence" value="ECO:0007669"/>
    <property type="project" value="TreeGrafter"/>
</dbReference>
<reference evidence="3" key="1">
    <citation type="submission" date="2017-02" db="UniProtKB">
        <authorList>
            <consortium name="WormBaseParasite"/>
        </authorList>
    </citation>
    <scope>IDENTIFICATION</scope>
</reference>
<accession>A0A0R3WFP1</accession>
<name>A0A0R3WFP1_TAEAS</name>
<feature type="transmembrane region" description="Helical" evidence="1">
    <location>
        <begin position="44"/>
        <end position="64"/>
    </location>
</feature>
<evidence type="ECO:0000259" key="2">
    <source>
        <dbReference type="Pfam" id="PF07651"/>
    </source>
</evidence>
<dbReference type="Gene3D" id="1.20.58.150">
    <property type="entry name" value="ANTH domain"/>
    <property type="match status" value="1"/>
</dbReference>
<dbReference type="InterPro" id="IPR045192">
    <property type="entry name" value="AP180-like"/>
</dbReference>
<evidence type="ECO:0000313" key="3">
    <source>
        <dbReference type="WBParaSite" id="TASK_0000968401-mRNA-1"/>
    </source>
</evidence>
<evidence type="ECO:0000256" key="1">
    <source>
        <dbReference type="SAM" id="Phobius"/>
    </source>
</evidence>
<dbReference type="InterPro" id="IPR011417">
    <property type="entry name" value="ANTH_dom"/>
</dbReference>
<dbReference type="InterPro" id="IPR014712">
    <property type="entry name" value="ANTH_dom_sf"/>
</dbReference>
<protein>
    <submittedName>
        <fullName evidence="3">ANTH domain-containing protein</fullName>
    </submittedName>
</protein>
<dbReference type="GO" id="GO:0005545">
    <property type="term" value="F:1-phosphatidylinositol binding"/>
    <property type="evidence" value="ECO:0007669"/>
    <property type="project" value="InterPro"/>
</dbReference>
<dbReference type="GO" id="GO:0005905">
    <property type="term" value="C:clathrin-coated pit"/>
    <property type="evidence" value="ECO:0007669"/>
    <property type="project" value="TreeGrafter"/>
</dbReference>
<dbReference type="GO" id="GO:0000149">
    <property type="term" value="F:SNARE binding"/>
    <property type="evidence" value="ECO:0007669"/>
    <property type="project" value="TreeGrafter"/>
</dbReference>
<dbReference type="GO" id="GO:0030136">
    <property type="term" value="C:clathrin-coated vesicle"/>
    <property type="evidence" value="ECO:0007669"/>
    <property type="project" value="InterPro"/>
</dbReference>
<dbReference type="SUPFAM" id="SSF89009">
    <property type="entry name" value="GAT-like domain"/>
    <property type="match status" value="1"/>
</dbReference>
<feature type="domain" description="AP180 N-terminal homology (ANTH)" evidence="2">
    <location>
        <begin position="2"/>
        <end position="92"/>
    </location>
</feature>
<dbReference type="STRING" id="60517.A0A0R3WFP1"/>
<dbReference type="GO" id="GO:0032050">
    <property type="term" value="F:clathrin heavy chain binding"/>
    <property type="evidence" value="ECO:0007669"/>
    <property type="project" value="TreeGrafter"/>
</dbReference>
<dbReference type="WBParaSite" id="TASK_0000968401-mRNA-1">
    <property type="protein sequence ID" value="TASK_0000968401-mRNA-1"/>
    <property type="gene ID" value="TASK_0000968401"/>
</dbReference>
<dbReference type="GO" id="GO:0072583">
    <property type="term" value="P:clathrin-dependent endocytosis"/>
    <property type="evidence" value="ECO:0007669"/>
    <property type="project" value="InterPro"/>
</dbReference>
<proteinExistence type="predicted"/>
<keyword evidence="1" id="KW-1133">Transmembrane helix</keyword>
<dbReference type="GO" id="GO:0048268">
    <property type="term" value="P:clathrin coat assembly"/>
    <property type="evidence" value="ECO:0007669"/>
    <property type="project" value="InterPro"/>
</dbReference>
<dbReference type="GO" id="GO:0098894">
    <property type="term" value="C:extrinsic component of presynaptic endocytic zone membrane"/>
    <property type="evidence" value="ECO:0007669"/>
    <property type="project" value="TreeGrafter"/>
</dbReference>
<dbReference type="PANTHER" id="PTHR22951:SF5">
    <property type="entry name" value="PHOSPHATIDYLINOSITOL-BINDING CLATHRIN ASSEMBLY PROTEIN LAP"/>
    <property type="match status" value="1"/>
</dbReference>
<dbReference type="PANTHER" id="PTHR22951">
    <property type="entry name" value="CLATHRIN ASSEMBLY PROTEIN"/>
    <property type="match status" value="1"/>
</dbReference>
<dbReference type="GO" id="GO:0016185">
    <property type="term" value="P:synaptic vesicle budding from presynaptic endocytic zone membrane"/>
    <property type="evidence" value="ECO:0007669"/>
    <property type="project" value="TreeGrafter"/>
</dbReference>
<sequence>LQLVRALPPLKRQIDALLAFDASSSELFNGVVLAAYVLLYKDLIRLYAIYFEAMINIIGMFFSMSKKDCQESLRIYKAFLKRVDHVNHFIQEAVVSLLSVTIQLPLKPSKHQPVTLPFVLCRHAICINCRTVLANGR</sequence>
<keyword evidence="1" id="KW-0812">Transmembrane</keyword>
<dbReference type="AlphaFoldDB" id="A0A0R3WFP1"/>